<dbReference type="EMBL" id="CP038267">
    <property type="protein sequence ID" value="QBR93816.1"/>
    <property type="molecule type" value="Genomic_DNA"/>
</dbReference>
<dbReference type="Proteomes" id="UP000294894">
    <property type="component" value="Chromosome"/>
</dbReference>
<accession>A0A4P7GNM3</accession>
<sequence>MRGWLLLVDYRDLPEDQQVAALRTAAATAAERFGLEVTGLEVAAHAFNTTFAVDTKEGERVALRVNTGSQSGPENVVAQQEWQRGIAAETDVLVPVPLLTPDGAWSVEVASEAYGGPLLVTGASWLEGPDVDEPDAEVARELGRAMARLHLQAEAWSLPDGAAMPVFDTPLFGDEDLLASAEGLDDDGRAVLDRAREVADEGFGALFDGASLRPLHADLHGGNLKWHAGRLAVFDFDDCGLGLPELDLAISAFYLRDVDPAPEQAMWEGYADVTPPPVVDPAHFEAMVASRQLLLANSLLASSNAELRGEAEDYLGVSVRRLARWLATGTFTRAAPS</sequence>
<gene>
    <name evidence="2" type="ORF">EXE57_17170</name>
</gene>
<evidence type="ECO:0000313" key="3">
    <source>
        <dbReference type="Proteomes" id="UP000294894"/>
    </source>
</evidence>
<proteinExistence type="predicted"/>
<keyword evidence="3" id="KW-1185">Reference proteome</keyword>
<organism evidence="2 3">
    <name type="scientific">Nocardioides euryhalodurans</name>
    <dbReference type="NCBI Taxonomy" id="2518370"/>
    <lineage>
        <taxon>Bacteria</taxon>
        <taxon>Bacillati</taxon>
        <taxon>Actinomycetota</taxon>
        <taxon>Actinomycetes</taxon>
        <taxon>Propionibacteriales</taxon>
        <taxon>Nocardioidaceae</taxon>
        <taxon>Nocardioides</taxon>
    </lineage>
</organism>
<dbReference type="OrthoDB" id="241498at2"/>
<dbReference type="Pfam" id="PF01636">
    <property type="entry name" value="APH"/>
    <property type="match status" value="1"/>
</dbReference>
<evidence type="ECO:0000259" key="1">
    <source>
        <dbReference type="Pfam" id="PF01636"/>
    </source>
</evidence>
<dbReference type="AlphaFoldDB" id="A0A4P7GNM3"/>
<dbReference type="KEGG" id="noy:EXE57_17170"/>
<protein>
    <recommendedName>
        <fullName evidence="1">Aminoglycoside phosphotransferase domain-containing protein</fullName>
    </recommendedName>
</protein>
<dbReference type="InterPro" id="IPR011009">
    <property type="entry name" value="Kinase-like_dom_sf"/>
</dbReference>
<dbReference type="SUPFAM" id="SSF56112">
    <property type="entry name" value="Protein kinase-like (PK-like)"/>
    <property type="match status" value="1"/>
</dbReference>
<dbReference type="InterPro" id="IPR002575">
    <property type="entry name" value="Aminoglycoside_PTrfase"/>
</dbReference>
<dbReference type="Gene3D" id="3.90.1200.10">
    <property type="match status" value="1"/>
</dbReference>
<reference evidence="2 3" key="1">
    <citation type="submission" date="2019-03" db="EMBL/GenBank/DDBJ databases">
        <title>Three New Species of Nocardioides, Nocardioides euryhalodurans sp. nov., Nocardioides seonyuensis sp. nov. and Nocardioides eburneoflavus sp. nov., Iolated from Soil.</title>
        <authorList>
            <person name="Roh S.G."/>
            <person name="Lee C."/>
            <person name="Kim M.-K."/>
            <person name="Kim S.B."/>
        </authorList>
    </citation>
    <scope>NUCLEOTIDE SEQUENCE [LARGE SCALE GENOMIC DNA]</scope>
    <source>
        <strain evidence="2 3">MMS17-SY117</strain>
    </source>
</reference>
<feature type="domain" description="Aminoglycoside phosphotransferase" evidence="1">
    <location>
        <begin position="46"/>
        <end position="271"/>
    </location>
</feature>
<name>A0A4P7GNM3_9ACTN</name>
<evidence type="ECO:0000313" key="2">
    <source>
        <dbReference type="EMBL" id="QBR93816.1"/>
    </source>
</evidence>